<dbReference type="AlphaFoldDB" id="A0AAV7GAU8"/>
<comment type="caution">
    <text evidence="1">The sequence shown here is derived from an EMBL/GenBank/DDBJ whole genome shotgun (WGS) entry which is preliminary data.</text>
</comment>
<dbReference type="EMBL" id="JAGFBR010000016">
    <property type="protein sequence ID" value="KAH0453295.1"/>
    <property type="molecule type" value="Genomic_DNA"/>
</dbReference>
<dbReference type="Proteomes" id="UP000775213">
    <property type="component" value="Unassembled WGS sequence"/>
</dbReference>
<keyword evidence="2" id="KW-1185">Reference proteome</keyword>
<sequence length="106" mass="12219">MEIFALIYMSHSKFDCLLHFHTLLFSIRVLNFKGWLLKFILRALLERWGTSLGRCDAQISVLIHCGAIYRLLRRSALCRLALGLSGTQRLDARVHSAGTLYRKLEI</sequence>
<gene>
    <name evidence="1" type="ORF">IEQ34_017619</name>
</gene>
<accession>A0AAV7GAU8</accession>
<name>A0AAV7GAU8_DENCH</name>
<evidence type="ECO:0000313" key="1">
    <source>
        <dbReference type="EMBL" id="KAH0453295.1"/>
    </source>
</evidence>
<organism evidence="1 2">
    <name type="scientific">Dendrobium chrysotoxum</name>
    <name type="common">Orchid</name>
    <dbReference type="NCBI Taxonomy" id="161865"/>
    <lineage>
        <taxon>Eukaryota</taxon>
        <taxon>Viridiplantae</taxon>
        <taxon>Streptophyta</taxon>
        <taxon>Embryophyta</taxon>
        <taxon>Tracheophyta</taxon>
        <taxon>Spermatophyta</taxon>
        <taxon>Magnoliopsida</taxon>
        <taxon>Liliopsida</taxon>
        <taxon>Asparagales</taxon>
        <taxon>Orchidaceae</taxon>
        <taxon>Epidendroideae</taxon>
        <taxon>Malaxideae</taxon>
        <taxon>Dendrobiinae</taxon>
        <taxon>Dendrobium</taxon>
    </lineage>
</organism>
<reference evidence="1 2" key="1">
    <citation type="journal article" date="2021" name="Hortic Res">
        <title>Chromosome-scale assembly of the Dendrobium chrysotoxum genome enhances the understanding of orchid evolution.</title>
        <authorList>
            <person name="Zhang Y."/>
            <person name="Zhang G.Q."/>
            <person name="Zhang D."/>
            <person name="Liu X.D."/>
            <person name="Xu X.Y."/>
            <person name="Sun W.H."/>
            <person name="Yu X."/>
            <person name="Zhu X."/>
            <person name="Wang Z.W."/>
            <person name="Zhao X."/>
            <person name="Zhong W.Y."/>
            <person name="Chen H."/>
            <person name="Yin W.L."/>
            <person name="Huang T."/>
            <person name="Niu S.C."/>
            <person name="Liu Z.J."/>
        </authorList>
    </citation>
    <scope>NUCLEOTIDE SEQUENCE [LARGE SCALE GENOMIC DNA]</scope>
    <source>
        <strain evidence="1">Lindl</strain>
    </source>
</reference>
<proteinExistence type="predicted"/>
<evidence type="ECO:0000313" key="2">
    <source>
        <dbReference type="Proteomes" id="UP000775213"/>
    </source>
</evidence>
<protein>
    <submittedName>
        <fullName evidence="1">Uncharacterized protein</fullName>
    </submittedName>
</protein>